<dbReference type="Pfam" id="PF05437">
    <property type="entry name" value="AzlD"/>
    <property type="match status" value="1"/>
</dbReference>
<evidence type="ECO:0000313" key="2">
    <source>
        <dbReference type="EMBL" id="MEQ2563770.1"/>
    </source>
</evidence>
<keyword evidence="1" id="KW-1133">Transmembrane helix</keyword>
<organism evidence="2 3">
    <name type="scientific">Ventrimonas faecis</name>
    <dbReference type="NCBI Taxonomy" id="3133170"/>
    <lineage>
        <taxon>Bacteria</taxon>
        <taxon>Bacillati</taxon>
        <taxon>Bacillota</taxon>
        <taxon>Clostridia</taxon>
        <taxon>Lachnospirales</taxon>
        <taxon>Lachnospiraceae</taxon>
        <taxon>Ventrimonas</taxon>
    </lineage>
</organism>
<keyword evidence="3" id="KW-1185">Reference proteome</keyword>
<dbReference type="EMBL" id="JBBMFJ010000024">
    <property type="protein sequence ID" value="MEQ2563770.1"/>
    <property type="molecule type" value="Genomic_DNA"/>
</dbReference>
<feature type="transmembrane region" description="Helical" evidence="1">
    <location>
        <begin position="6"/>
        <end position="27"/>
    </location>
</feature>
<dbReference type="InterPro" id="IPR008407">
    <property type="entry name" value="Brnchd-chn_aa_trnsp_AzlD"/>
</dbReference>
<feature type="transmembrane region" description="Helical" evidence="1">
    <location>
        <begin position="39"/>
        <end position="61"/>
    </location>
</feature>
<reference evidence="2 3" key="1">
    <citation type="submission" date="2024-03" db="EMBL/GenBank/DDBJ databases">
        <title>Human intestinal bacterial collection.</title>
        <authorList>
            <person name="Pauvert C."/>
            <person name="Hitch T.C.A."/>
            <person name="Clavel T."/>
        </authorList>
    </citation>
    <scope>NUCLEOTIDE SEQUENCE [LARGE SCALE GENOMIC DNA]</scope>
    <source>
        <strain evidence="2 3">CLA-AP-H27</strain>
    </source>
</reference>
<accession>A0ABV1HN78</accession>
<gene>
    <name evidence="2" type="ORF">WMO41_11460</name>
</gene>
<name>A0ABV1HN78_9FIRM</name>
<keyword evidence="1" id="KW-0812">Transmembrane</keyword>
<evidence type="ECO:0000313" key="3">
    <source>
        <dbReference type="Proteomes" id="UP001437460"/>
    </source>
</evidence>
<feature type="transmembrane region" description="Helical" evidence="1">
    <location>
        <begin position="67"/>
        <end position="84"/>
    </location>
</feature>
<feature type="transmembrane region" description="Helical" evidence="1">
    <location>
        <begin position="89"/>
        <end position="105"/>
    </location>
</feature>
<sequence length="106" mass="11723">MRSIHILLSILVPAALTFGLRALPFLLLNKRVLPKRIEYLGNVFPMAIMATLVVYCLKSILETAWQDNLILLAGVAVTAIVHLWKKSSILSITVGTVVYMVLVHLA</sequence>
<dbReference type="RefSeq" id="WP_349229860.1">
    <property type="nucleotide sequence ID" value="NZ_JBBMFJ010000024.1"/>
</dbReference>
<dbReference type="PIRSF" id="PIRSF003203">
    <property type="entry name" value="AzlD"/>
    <property type="match status" value="1"/>
</dbReference>
<keyword evidence="1" id="KW-0472">Membrane</keyword>
<evidence type="ECO:0000256" key="1">
    <source>
        <dbReference type="SAM" id="Phobius"/>
    </source>
</evidence>
<proteinExistence type="predicted"/>
<protein>
    <submittedName>
        <fullName evidence="2">AzlD domain-containing protein</fullName>
    </submittedName>
</protein>
<dbReference type="Proteomes" id="UP001437460">
    <property type="component" value="Unassembled WGS sequence"/>
</dbReference>
<comment type="caution">
    <text evidence="2">The sequence shown here is derived from an EMBL/GenBank/DDBJ whole genome shotgun (WGS) entry which is preliminary data.</text>
</comment>